<dbReference type="AlphaFoldDB" id="A0AAV4HKZ7"/>
<dbReference type="InterPro" id="IPR043502">
    <property type="entry name" value="DNA/RNA_pol_sf"/>
</dbReference>
<sequence length="166" mass="18500">AGLTARPTKCLLASPEVEFLGHHIGGGRPSPTIDKVEAIKIAKHPENKKQLRSFLGLASFYRRYVPNFAATLNPLTSATKKGSPNRVIWEEPQRRAFKKIKEMLTSEPVLRLPDFMKPFILSTDASDTGVGAILSQEYEDGKFPVMYLSRKLFPGSRDTPWSNVSV</sequence>
<accession>A0AAV4HKZ7</accession>
<gene>
    <name evidence="2" type="ORF">ElyMa_002761100</name>
</gene>
<dbReference type="Pfam" id="PF17919">
    <property type="entry name" value="RT_RNaseH_2"/>
    <property type="match status" value="1"/>
</dbReference>
<organism evidence="2 3">
    <name type="scientific">Elysia marginata</name>
    <dbReference type="NCBI Taxonomy" id="1093978"/>
    <lineage>
        <taxon>Eukaryota</taxon>
        <taxon>Metazoa</taxon>
        <taxon>Spiralia</taxon>
        <taxon>Lophotrochozoa</taxon>
        <taxon>Mollusca</taxon>
        <taxon>Gastropoda</taxon>
        <taxon>Heterobranchia</taxon>
        <taxon>Euthyneura</taxon>
        <taxon>Panpulmonata</taxon>
        <taxon>Sacoglossa</taxon>
        <taxon>Placobranchoidea</taxon>
        <taxon>Plakobranchidae</taxon>
        <taxon>Elysia</taxon>
    </lineage>
</organism>
<evidence type="ECO:0000313" key="2">
    <source>
        <dbReference type="EMBL" id="GFR98065.1"/>
    </source>
</evidence>
<keyword evidence="3" id="KW-1185">Reference proteome</keyword>
<protein>
    <submittedName>
        <fullName evidence="2">Pol polyprotein</fullName>
    </submittedName>
</protein>
<dbReference type="EMBL" id="BMAT01005663">
    <property type="protein sequence ID" value="GFR98065.1"/>
    <property type="molecule type" value="Genomic_DNA"/>
</dbReference>
<dbReference type="InterPro" id="IPR041577">
    <property type="entry name" value="RT_RNaseH_2"/>
</dbReference>
<proteinExistence type="predicted"/>
<dbReference type="FunFam" id="3.30.70.270:FF:000020">
    <property type="entry name" value="Transposon Tf2-6 polyprotein-like Protein"/>
    <property type="match status" value="1"/>
</dbReference>
<feature type="non-terminal residue" evidence="2">
    <location>
        <position position="1"/>
    </location>
</feature>
<dbReference type="InterPro" id="IPR043128">
    <property type="entry name" value="Rev_trsase/Diguanyl_cyclase"/>
</dbReference>
<evidence type="ECO:0000313" key="3">
    <source>
        <dbReference type="Proteomes" id="UP000762676"/>
    </source>
</evidence>
<feature type="domain" description="Reverse transcriptase/retrotransposon-derived protein RNase H-like" evidence="1">
    <location>
        <begin position="89"/>
        <end position="156"/>
    </location>
</feature>
<dbReference type="InterPro" id="IPR051320">
    <property type="entry name" value="Viral_Replic_Matur_Polypro"/>
</dbReference>
<comment type="caution">
    <text evidence="2">The sequence shown here is derived from an EMBL/GenBank/DDBJ whole genome shotgun (WGS) entry which is preliminary data.</text>
</comment>
<name>A0AAV4HKZ7_9GAST</name>
<reference evidence="2 3" key="1">
    <citation type="journal article" date="2021" name="Elife">
        <title>Chloroplast acquisition without the gene transfer in kleptoplastic sea slugs, Plakobranchus ocellatus.</title>
        <authorList>
            <person name="Maeda T."/>
            <person name="Takahashi S."/>
            <person name="Yoshida T."/>
            <person name="Shimamura S."/>
            <person name="Takaki Y."/>
            <person name="Nagai Y."/>
            <person name="Toyoda A."/>
            <person name="Suzuki Y."/>
            <person name="Arimoto A."/>
            <person name="Ishii H."/>
            <person name="Satoh N."/>
            <person name="Nishiyama T."/>
            <person name="Hasebe M."/>
            <person name="Maruyama T."/>
            <person name="Minagawa J."/>
            <person name="Obokata J."/>
            <person name="Shigenobu S."/>
        </authorList>
    </citation>
    <scope>NUCLEOTIDE SEQUENCE [LARGE SCALE GENOMIC DNA]</scope>
</reference>
<dbReference type="PANTHER" id="PTHR33064">
    <property type="entry name" value="POL PROTEIN"/>
    <property type="match status" value="1"/>
</dbReference>
<dbReference type="Proteomes" id="UP000762676">
    <property type="component" value="Unassembled WGS sequence"/>
</dbReference>
<dbReference type="Gene3D" id="3.30.70.270">
    <property type="match status" value="1"/>
</dbReference>
<dbReference type="PANTHER" id="PTHR33064:SF29">
    <property type="entry name" value="PEPTIDASE A2 DOMAIN-CONTAINING PROTEIN-RELATED"/>
    <property type="match status" value="1"/>
</dbReference>
<dbReference type="SUPFAM" id="SSF56672">
    <property type="entry name" value="DNA/RNA polymerases"/>
    <property type="match status" value="1"/>
</dbReference>
<evidence type="ECO:0000259" key="1">
    <source>
        <dbReference type="Pfam" id="PF17919"/>
    </source>
</evidence>